<comment type="cofactor">
    <cofactor evidence="1">
        <name>Mn(2+)</name>
        <dbReference type="ChEBI" id="CHEBI:29035"/>
    </cofactor>
</comment>
<dbReference type="SUPFAM" id="SSF52972">
    <property type="entry name" value="ITPase-like"/>
    <property type="match status" value="1"/>
</dbReference>
<dbReference type="InterPro" id="IPR026533">
    <property type="entry name" value="NTPase/PRRC1"/>
</dbReference>
<sequence>MKICVGSKNPTKVGAVEEIFPEAAVDFTVVPSRVSPQPMSDEETRSGAINRALECRKASPDVYGIGLEGGVMFIGDTCYLCNWGAMATPEGNIFTASGARIVLPEEISQKLKDGKELGEIMDSFAQRKEVRNKEGAIGIFTNDLISRKEMFSHVVKLLRGQWEYWNMEK</sequence>
<keyword evidence="8" id="KW-0464">Manganese</keyword>
<reference evidence="13" key="2">
    <citation type="submission" date="2020-09" db="EMBL/GenBank/DDBJ databases">
        <authorList>
            <person name="Sun Q."/>
            <person name="Zhou Y."/>
        </authorList>
    </citation>
    <scope>NUCLEOTIDE SEQUENCE</scope>
    <source>
        <strain evidence="13">CGMCC 1.12360</strain>
    </source>
</reference>
<evidence type="ECO:0000313" key="14">
    <source>
        <dbReference type="Proteomes" id="UP000602050"/>
    </source>
</evidence>
<dbReference type="InterPro" id="IPR050299">
    <property type="entry name" value="YjjX_NTPase"/>
</dbReference>
<dbReference type="GO" id="GO:0000166">
    <property type="term" value="F:nucleotide binding"/>
    <property type="evidence" value="ECO:0007669"/>
    <property type="project" value="UniProtKB-KW"/>
</dbReference>
<evidence type="ECO:0000256" key="3">
    <source>
        <dbReference type="ARBA" id="ARBA00022723"/>
    </source>
</evidence>
<evidence type="ECO:0000256" key="5">
    <source>
        <dbReference type="ARBA" id="ARBA00022801"/>
    </source>
</evidence>
<reference evidence="13" key="1">
    <citation type="journal article" date="2014" name="Int. J. Syst. Evol. Microbiol.">
        <title>Complete genome sequence of Corynebacterium casei LMG S-19264T (=DSM 44701T), isolated from a smear-ripened cheese.</title>
        <authorList>
            <consortium name="US DOE Joint Genome Institute (JGI-PGF)"/>
            <person name="Walter F."/>
            <person name="Albersmeier A."/>
            <person name="Kalinowski J."/>
            <person name="Ruckert C."/>
        </authorList>
    </citation>
    <scope>NUCLEOTIDE SEQUENCE</scope>
    <source>
        <strain evidence="13">CGMCC 1.12360</strain>
    </source>
</reference>
<dbReference type="Pfam" id="PF01931">
    <property type="entry name" value="NTPase_I-T"/>
    <property type="match status" value="1"/>
</dbReference>
<comment type="cofactor">
    <cofactor evidence="2">
        <name>Mg(2+)</name>
        <dbReference type="ChEBI" id="CHEBI:18420"/>
    </cofactor>
</comment>
<dbReference type="EC" id="3.6.1.73" evidence="9"/>
<dbReference type="Gene3D" id="3.90.950.10">
    <property type="match status" value="1"/>
</dbReference>
<keyword evidence="14" id="KW-1185">Reference proteome</keyword>
<evidence type="ECO:0000256" key="6">
    <source>
        <dbReference type="ARBA" id="ARBA00022842"/>
    </source>
</evidence>
<organism evidence="13 14">
    <name type="scientific">Compostibacillus humi</name>
    <dbReference type="NCBI Taxonomy" id="1245525"/>
    <lineage>
        <taxon>Bacteria</taxon>
        <taxon>Bacillati</taxon>
        <taxon>Bacillota</taxon>
        <taxon>Bacilli</taxon>
        <taxon>Bacillales</taxon>
        <taxon>Bacillaceae</taxon>
        <taxon>Compostibacillus</taxon>
    </lineage>
</organism>
<evidence type="ECO:0000256" key="9">
    <source>
        <dbReference type="ARBA" id="ARBA00038901"/>
    </source>
</evidence>
<dbReference type="InterPro" id="IPR029001">
    <property type="entry name" value="ITPase-like_fam"/>
</dbReference>
<comment type="caution">
    <text evidence="13">The sequence shown here is derived from an EMBL/GenBank/DDBJ whole genome shotgun (WGS) entry which is preliminary data.</text>
</comment>
<dbReference type="GO" id="GO:0046872">
    <property type="term" value="F:metal ion binding"/>
    <property type="evidence" value="ECO:0007669"/>
    <property type="project" value="UniProtKB-KW"/>
</dbReference>
<dbReference type="NCBIfam" id="NF002850">
    <property type="entry name" value="PRK03114.1"/>
    <property type="match status" value="1"/>
</dbReference>
<evidence type="ECO:0000313" key="13">
    <source>
        <dbReference type="EMBL" id="GFZ90813.1"/>
    </source>
</evidence>
<comment type="catalytic activity">
    <reaction evidence="11">
        <text>XTP + H2O = XDP + phosphate + H(+)</text>
        <dbReference type="Rhea" id="RHEA:28406"/>
        <dbReference type="ChEBI" id="CHEBI:15377"/>
        <dbReference type="ChEBI" id="CHEBI:15378"/>
        <dbReference type="ChEBI" id="CHEBI:43474"/>
        <dbReference type="ChEBI" id="CHEBI:59884"/>
        <dbReference type="ChEBI" id="CHEBI:61314"/>
        <dbReference type="EC" id="3.6.1.73"/>
    </reaction>
</comment>
<dbReference type="EMBL" id="BMEV01000105">
    <property type="protein sequence ID" value="GFZ90813.1"/>
    <property type="molecule type" value="Genomic_DNA"/>
</dbReference>
<accession>A0A8J2TRQ6</accession>
<evidence type="ECO:0000256" key="8">
    <source>
        <dbReference type="ARBA" id="ARBA00023211"/>
    </source>
</evidence>
<name>A0A8J2TRQ6_9BACI</name>
<dbReference type="AlphaFoldDB" id="A0A8J2TRQ6"/>
<evidence type="ECO:0000256" key="11">
    <source>
        <dbReference type="ARBA" id="ARBA00048781"/>
    </source>
</evidence>
<proteinExistence type="predicted"/>
<dbReference type="GO" id="GO:0103023">
    <property type="term" value="F:ITPase activity"/>
    <property type="evidence" value="ECO:0007669"/>
    <property type="project" value="UniProtKB-EC"/>
</dbReference>
<dbReference type="PANTHER" id="PTHR34699:SF2">
    <property type="entry name" value="NON-CANONICAL PURINE NTP PHOSPHATASE_PRRC1 DOMAIN-CONTAINING PROTEIN"/>
    <property type="match status" value="1"/>
</dbReference>
<keyword evidence="4" id="KW-0547">Nucleotide-binding</keyword>
<dbReference type="PANTHER" id="PTHR34699">
    <property type="match status" value="1"/>
</dbReference>
<evidence type="ECO:0000259" key="12">
    <source>
        <dbReference type="Pfam" id="PF01931"/>
    </source>
</evidence>
<comment type="catalytic activity">
    <reaction evidence="10">
        <text>ITP + H2O = IDP + phosphate + H(+)</text>
        <dbReference type="Rhea" id="RHEA:28330"/>
        <dbReference type="ChEBI" id="CHEBI:15377"/>
        <dbReference type="ChEBI" id="CHEBI:15378"/>
        <dbReference type="ChEBI" id="CHEBI:43474"/>
        <dbReference type="ChEBI" id="CHEBI:58280"/>
        <dbReference type="ChEBI" id="CHEBI:61402"/>
        <dbReference type="EC" id="3.6.1.73"/>
    </reaction>
</comment>
<keyword evidence="3" id="KW-0479">Metal-binding</keyword>
<keyword evidence="7" id="KW-0546">Nucleotide metabolism</keyword>
<dbReference type="Proteomes" id="UP000602050">
    <property type="component" value="Unassembled WGS sequence"/>
</dbReference>
<evidence type="ECO:0000256" key="7">
    <source>
        <dbReference type="ARBA" id="ARBA00023080"/>
    </source>
</evidence>
<dbReference type="RefSeq" id="WP_188393408.1">
    <property type="nucleotide sequence ID" value="NZ_BMEV01000105.1"/>
</dbReference>
<gene>
    <name evidence="13" type="ORF">GCM10010978_32130</name>
</gene>
<evidence type="ECO:0000256" key="1">
    <source>
        <dbReference type="ARBA" id="ARBA00001936"/>
    </source>
</evidence>
<evidence type="ECO:0000256" key="10">
    <source>
        <dbReference type="ARBA" id="ARBA00048174"/>
    </source>
</evidence>
<dbReference type="GO" id="GO:0009117">
    <property type="term" value="P:nucleotide metabolic process"/>
    <property type="evidence" value="ECO:0007669"/>
    <property type="project" value="UniProtKB-KW"/>
</dbReference>
<evidence type="ECO:0000256" key="2">
    <source>
        <dbReference type="ARBA" id="ARBA00001946"/>
    </source>
</evidence>
<keyword evidence="5" id="KW-0378">Hydrolase</keyword>
<evidence type="ECO:0000256" key="4">
    <source>
        <dbReference type="ARBA" id="ARBA00022741"/>
    </source>
</evidence>
<feature type="domain" description="Non-canonical purine NTP phosphatase/PRRC1" evidence="12">
    <location>
        <begin position="6"/>
        <end position="155"/>
    </location>
</feature>
<protein>
    <recommendedName>
        <fullName evidence="9">inosine/xanthosine triphosphatase</fullName>
        <ecNumber evidence="9">3.6.1.73</ecNumber>
    </recommendedName>
</protein>
<keyword evidence="6" id="KW-0460">Magnesium</keyword>